<dbReference type="Proteomes" id="UP000606600">
    <property type="component" value="Unassembled WGS sequence"/>
</dbReference>
<evidence type="ECO:0000259" key="5">
    <source>
        <dbReference type="Pfam" id="PF13354"/>
    </source>
</evidence>
<keyword evidence="7" id="KW-1185">Reference proteome</keyword>
<dbReference type="InterPro" id="IPR045155">
    <property type="entry name" value="Beta-lactam_cat"/>
</dbReference>
<dbReference type="PANTHER" id="PTHR35333:SF3">
    <property type="entry name" value="BETA-LACTAMASE-TYPE TRANSPEPTIDASE FOLD CONTAINING PROTEIN"/>
    <property type="match status" value="1"/>
</dbReference>
<evidence type="ECO:0000256" key="1">
    <source>
        <dbReference type="ARBA" id="ARBA00001526"/>
    </source>
</evidence>
<comment type="similarity">
    <text evidence="2">Belongs to the class-A beta-lactamase family.</text>
</comment>
<reference evidence="6 7" key="1">
    <citation type="submission" date="2020-09" db="EMBL/GenBank/DDBJ databases">
        <title>Novel species of Mucilaginibacter isolated from a glacier on the Tibetan Plateau.</title>
        <authorList>
            <person name="Liu Q."/>
            <person name="Xin Y.-H."/>
        </authorList>
    </citation>
    <scope>NUCLEOTIDE SEQUENCE [LARGE SCALE GENOMIC DNA]</scope>
    <source>
        <strain evidence="6 7">ZT4R22</strain>
    </source>
</reference>
<keyword evidence="6" id="KW-0378">Hydrolase</keyword>
<dbReference type="Gene3D" id="3.40.710.10">
    <property type="entry name" value="DD-peptidase/beta-lactamase superfamily"/>
    <property type="match status" value="1"/>
</dbReference>
<gene>
    <name evidence="6" type="ORF">IDJ77_19020</name>
</gene>
<feature type="domain" description="Beta-lactamase class A catalytic" evidence="5">
    <location>
        <begin position="83"/>
        <end position="355"/>
    </location>
</feature>
<name>A0ABR7WWW2_9SPHI</name>
<evidence type="ECO:0000313" key="6">
    <source>
        <dbReference type="EMBL" id="MBD1365914.1"/>
    </source>
</evidence>
<evidence type="ECO:0000256" key="2">
    <source>
        <dbReference type="ARBA" id="ARBA00009009"/>
    </source>
</evidence>
<dbReference type="RefSeq" id="WP_191190576.1">
    <property type="nucleotide sequence ID" value="NZ_JACWMY010000010.1"/>
</dbReference>
<dbReference type="PANTHER" id="PTHR35333">
    <property type="entry name" value="BETA-LACTAMASE"/>
    <property type="match status" value="1"/>
</dbReference>
<feature type="signal peptide" evidence="4">
    <location>
        <begin position="1"/>
        <end position="30"/>
    </location>
</feature>
<dbReference type="InterPro" id="IPR012338">
    <property type="entry name" value="Beta-lactam/transpept-like"/>
</dbReference>
<evidence type="ECO:0000256" key="4">
    <source>
        <dbReference type="SAM" id="SignalP"/>
    </source>
</evidence>
<dbReference type="EC" id="3.5.2.6" evidence="3"/>
<protein>
    <recommendedName>
        <fullName evidence="3">beta-lactamase</fullName>
        <ecNumber evidence="3">3.5.2.6</ecNumber>
    </recommendedName>
</protein>
<dbReference type="InterPro" id="IPR000871">
    <property type="entry name" value="Beta-lactam_class-A"/>
</dbReference>
<accession>A0ABR7WWW2</accession>
<organism evidence="6 7">
    <name type="scientific">Mucilaginibacter pankratovii</name>
    <dbReference type="NCBI Taxonomy" id="2772110"/>
    <lineage>
        <taxon>Bacteria</taxon>
        <taxon>Pseudomonadati</taxon>
        <taxon>Bacteroidota</taxon>
        <taxon>Sphingobacteriia</taxon>
        <taxon>Sphingobacteriales</taxon>
        <taxon>Sphingobacteriaceae</taxon>
        <taxon>Mucilaginibacter</taxon>
    </lineage>
</organism>
<dbReference type="EMBL" id="JACWMY010000010">
    <property type="protein sequence ID" value="MBD1365914.1"/>
    <property type="molecule type" value="Genomic_DNA"/>
</dbReference>
<evidence type="ECO:0000256" key="3">
    <source>
        <dbReference type="ARBA" id="ARBA00012865"/>
    </source>
</evidence>
<evidence type="ECO:0000313" key="7">
    <source>
        <dbReference type="Proteomes" id="UP000606600"/>
    </source>
</evidence>
<feature type="chain" id="PRO_5045518351" description="beta-lactamase" evidence="4">
    <location>
        <begin position="31"/>
        <end position="427"/>
    </location>
</feature>
<keyword evidence="4" id="KW-0732">Signal</keyword>
<proteinExistence type="inferred from homology"/>
<comment type="caution">
    <text evidence="6">The sequence shown here is derived from an EMBL/GenBank/DDBJ whole genome shotgun (WGS) entry which is preliminary data.</text>
</comment>
<dbReference type="SUPFAM" id="SSF56601">
    <property type="entry name" value="beta-lactamase/transpeptidase-like"/>
    <property type="match status" value="1"/>
</dbReference>
<sequence length="427" mass="49029">MTCKNTLQRITSAKFLLLCLLSLAGGIASAQQTDTVFLKKILTDHPELFSGILNHPTQNEVQILYTQIDRDKNNVPHFTTYSYRLNANRYFYPASTVKLPTSIFALEKINELGLKKLKSADMITDSAFFGQSKVLTDTSSITGLPSITNYIKKILLVSDNDAYNRLYEFIGREEINKKLKKYELNNTRIIGRLAVGDGGESARNTNPVNFYDGKKLLYSKPLMRDTLNYPMTLENMVQGKGYLNRKDSLIMQPFSFANLNVYTIANQQMVLRRLLFPETFPAAQRFNLTPDDYKFIYKYMSMLPTESSKPGYPTPEFYPAYCKFLYYGSDSLATINPDVRIFNKIGDSYGYDIDNAYIVDFKNKVEFMLSAVVQSNEDGILNDNKYEYKTVCLPFMKNLGQVIMQYELSRPKKHLPDLSKFKFVYTK</sequence>
<dbReference type="Pfam" id="PF13354">
    <property type="entry name" value="Beta-lactamase2"/>
    <property type="match status" value="1"/>
</dbReference>
<dbReference type="GO" id="GO:0016787">
    <property type="term" value="F:hydrolase activity"/>
    <property type="evidence" value="ECO:0007669"/>
    <property type="project" value="UniProtKB-KW"/>
</dbReference>
<comment type="catalytic activity">
    <reaction evidence="1">
        <text>a beta-lactam + H2O = a substituted beta-amino acid</text>
        <dbReference type="Rhea" id="RHEA:20401"/>
        <dbReference type="ChEBI" id="CHEBI:15377"/>
        <dbReference type="ChEBI" id="CHEBI:35627"/>
        <dbReference type="ChEBI" id="CHEBI:140347"/>
        <dbReference type="EC" id="3.5.2.6"/>
    </reaction>
</comment>